<reference evidence="3" key="1">
    <citation type="submission" date="2017-05" db="EMBL/GenBank/DDBJ databases">
        <authorList>
            <person name="Rodrigo-Torres L."/>
            <person name="Arahal R. D."/>
            <person name="Lucena T."/>
        </authorList>
    </citation>
    <scope>NUCLEOTIDE SEQUENCE [LARGE SCALE GENOMIC DNA]</scope>
    <source>
        <strain evidence="3">CECT 8649</strain>
    </source>
</reference>
<dbReference type="OrthoDB" id="7875085at2"/>
<evidence type="ECO:0000313" key="3">
    <source>
        <dbReference type="Proteomes" id="UP000225972"/>
    </source>
</evidence>
<accession>A0A238JID8</accession>
<name>A0A238JID8_9RHOB</name>
<evidence type="ECO:0000256" key="1">
    <source>
        <dbReference type="SAM" id="SignalP"/>
    </source>
</evidence>
<gene>
    <name evidence="2" type="ORF">TRP8649_04283</name>
</gene>
<organism evidence="2 3">
    <name type="scientific">Pelagimonas phthalicica</name>
    <dbReference type="NCBI Taxonomy" id="1037362"/>
    <lineage>
        <taxon>Bacteria</taxon>
        <taxon>Pseudomonadati</taxon>
        <taxon>Pseudomonadota</taxon>
        <taxon>Alphaproteobacteria</taxon>
        <taxon>Rhodobacterales</taxon>
        <taxon>Roseobacteraceae</taxon>
        <taxon>Pelagimonas</taxon>
    </lineage>
</organism>
<dbReference type="RefSeq" id="WP_099249378.1">
    <property type="nucleotide sequence ID" value="NZ_FXXP01000003.1"/>
</dbReference>
<dbReference type="EMBL" id="FXXP01000003">
    <property type="protein sequence ID" value="SMX30143.1"/>
    <property type="molecule type" value="Genomic_DNA"/>
</dbReference>
<feature type="signal peptide" evidence="1">
    <location>
        <begin position="1"/>
        <end position="22"/>
    </location>
</feature>
<protein>
    <submittedName>
        <fullName evidence="2">Uncharacterized protein</fullName>
    </submittedName>
</protein>
<feature type="chain" id="PRO_5012601984" evidence="1">
    <location>
        <begin position="23"/>
        <end position="105"/>
    </location>
</feature>
<sequence length="105" mass="10977">MRIARIFVAAAAMAVSGSAALAWGDMYMGDGTNNPNSNTLAHSYNAPNYCPAGLQPVMMGGVICCGTPNAGPYIDRPGKVHKASKPKYHAPRVYAPVGEKGVVVR</sequence>
<keyword evidence="3" id="KW-1185">Reference proteome</keyword>
<proteinExistence type="predicted"/>
<evidence type="ECO:0000313" key="2">
    <source>
        <dbReference type="EMBL" id="SMX30143.1"/>
    </source>
</evidence>
<dbReference type="AlphaFoldDB" id="A0A238JID8"/>
<keyword evidence="1" id="KW-0732">Signal</keyword>
<dbReference type="Proteomes" id="UP000225972">
    <property type="component" value="Unassembled WGS sequence"/>
</dbReference>